<evidence type="ECO:0000259" key="2">
    <source>
        <dbReference type="SMART" id="SM00853"/>
    </source>
</evidence>
<dbReference type="Gene3D" id="3.30.1540.20">
    <property type="entry name" value="MutL, C-terminal domain, dimerisation subdomain"/>
    <property type="match status" value="1"/>
</dbReference>
<gene>
    <name evidence="3" type="ORF">HOO65_010539</name>
</gene>
<dbReference type="Pfam" id="PF13589">
    <property type="entry name" value="HATPase_c_3"/>
    <property type="match status" value="1"/>
</dbReference>
<feature type="domain" description="MutL C-terminal dimerisation" evidence="2">
    <location>
        <begin position="499"/>
        <end position="682"/>
    </location>
</feature>
<dbReference type="GeneID" id="98114785"/>
<keyword evidence="4" id="KW-1185">Reference proteome</keyword>
<comment type="caution">
    <text evidence="3">The sequence shown here is derived from an EMBL/GenBank/DDBJ whole genome shotgun (WGS) entry which is preliminary data.</text>
</comment>
<dbReference type="PANTHER" id="PTHR10073:SF47">
    <property type="entry name" value="DNA MISMATCH REPAIR PROTEIN MLH3"/>
    <property type="match status" value="1"/>
</dbReference>
<evidence type="ECO:0000313" key="3">
    <source>
        <dbReference type="EMBL" id="KAL2891181.1"/>
    </source>
</evidence>
<reference evidence="3 4" key="1">
    <citation type="submission" date="2020-05" db="EMBL/GenBank/DDBJ databases">
        <title>Ceratocystis lukuohia genome.</title>
        <authorList>
            <person name="Harrington T.C."/>
            <person name="Kim K."/>
            <person name="Mayers C.G."/>
        </authorList>
    </citation>
    <scope>NUCLEOTIDE SEQUENCE [LARGE SCALE GENOMIC DNA]</scope>
    <source>
        <strain evidence="3 4">C4212</strain>
    </source>
</reference>
<dbReference type="Gene3D" id="3.30.565.10">
    <property type="entry name" value="Histidine kinase-like ATPase, C-terminal domain"/>
    <property type="match status" value="1"/>
</dbReference>
<dbReference type="InterPro" id="IPR014790">
    <property type="entry name" value="MutL_C"/>
</dbReference>
<dbReference type="EMBL" id="JABSNW010000001">
    <property type="protein sequence ID" value="KAL2891181.1"/>
    <property type="molecule type" value="Genomic_DNA"/>
</dbReference>
<accession>A0ABR4MSD1</accession>
<dbReference type="InterPro" id="IPR037198">
    <property type="entry name" value="MutL_C_sf"/>
</dbReference>
<dbReference type="InterPro" id="IPR042120">
    <property type="entry name" value="MutL_C_dimsub"/>
</dbReference>
<organism evidence="3 4">
    <name type="scientific">Ceratocystis lukuohia</name>
    <dbReference type="NCBI Taxonomy" id="2019550"/>
    <lineage>
        <taxon>Eukaryota</taxon>
        <taxon>Fungi</taxon>
        <taxon>Dikarya</taxon>
        <taxon>Ascomycota</taxon>
        <taxon>Pezizomycotina</taxon>
        <taxon>Sordariomycetes</taxon>
        <taxon>Hypocreomycetidae</taxon>
        <taxon>Microascales</taxon>
        <taxon>Ceratocystidaceae</taxon>
        <taxon>Ceratocystis</taxon>
    </lineage>
</organism>
<comment type="similarity">
    <text evidence="1">Belongs to the DNA mismatch repair MutL/HexB family.</text>
</comment>
<dbReference type="Proteomes" id="UP001610728">
    <property type="component" value="Unassembled WGS sequence"/>
</dbReference>
<dbReference type="RefSeq" id="XP_070862361.1">
    <property type="nucleotide sequence ID" value="XM_071005483.1"/>
</dbReference>
<name>A0ABR4MSD1_9PEZI</name>
<proteinExistence type="inferred from homology"/>
<sequence length="744" mass="81222">MNSPAAIKTASSIRPIPSTAVAQIRSSAQLTSLNEVIVGLTQNALDAEASRIRITLDYALGNCVVEDNGNGILPTEFASSGGLGKAHRKSEDDTRTKAAYTMATETSLHIVISRNTPSSPAERSLDSPHGTRVNVGDLFGLMPVRVRQRATADSERQWASLIWNIAALLICWPAAVSITVTHTQPVADRILAVRTPRLLSQANLAHDAKWEPVSASVRGVTIKGCIAHSPSPSKKAQLISIGVVPLLNSAGTDPLYEQINKVFSDSAFAQDHIDNDDVRFSSKVNSGKRPRKIFEKWPMFYFQIHLLEKELSVDRLALAPSLLTTLGDLLTAVCKEFLKKTNIIASDSKPSSGFTLRQQPLPKLSTKHSSVISHPSSIPRPRSVFDSWSRMKVGQAQHPKIQANAFPKLPLVNSSGNLTRPPFEVELPAKRPKKSMMELVSQWKNPVFEIGDRGIPRLAVAPSASPHNCAGQGDDVSFDTASMAVKSQISKDALARAHVLNQVDHKFILISVPQDTGGSLLVIVDQHAADERARLEELMASYFPSSSPTAPAYSEAMETPLTFEVPTQEGDLLIRFQNHFCNWGVSYTCTPVSPLTQVIVSSLPPSIHARCIQDPALLITLLRAEIWTLAESYTYASNGPGPPRATAGPHGFVARFRTCPTGILDLLNSRACRSAVMFNDPLSHNECKALLEKLSRCAFPFQCAHGRPAMVPLVDLSTKHGLWEANAEQHEYKAIVPWRKYAEE</sequence>
<protein>
    <submittedName>
        <fullName evidence="3">DNA mismatch repair protein MLH3</fullName>
    </submittedName>
</protein>
<dbReference type="SMART" id="SM00853">
    <property type="entry name" value="MutL_C"/>
    <property type="match status" value="1"/>
</dbReference>
<dbReference type="SUPFAM" id="SSF118116">
    <property type="entry name" value="DNA mismatch repair protein MutL"/>
    <property type="match status" value="1"/>
</dbReference>
<evidence type="ECO:0000313" key="4">
    <source>
        <dbReference type="Proteomes" id="UP001610728"/>
    </source>
</evidence>
<dbReference type="SUPFAM" id="SSF55874">
    <property type="entry name" value="ATPase domain of HSP90 chaperone/DNA topoisomerase II/histidine kinase"/>
    <property type="match status" value="1"/>
</dbReference>
<dbReference type="InterPro" id="IPR036890">
    <property type="entry name" value="HATPase_C_sf"/>
</dbReference>
<evidence type="ECO:0000256" key="1">
    <source>
        <dbReference type="ARBA" id="ARBA00006082"/>
    </source>
</evidence>
<dbReference type="PANTHER" id="PTHR10073">
    <property type="entry name" value="DNA MISMATCH REPAIR PROTEIN MLH, PMS, MUTL"/>
    <property type="match status" value="1"/>
</dbReference>
<dbReference type="InterPro" id="IPR038973">
    <property type="entry name" value="MutL/Mlh/Pms-like"/>
</dbReference>